<protein>
    <submittedName>
        <fullName evidence="1">Uncharacterized protein</fullName>
    </submittedName>
</protein>
<dbReference type="KEGG" id="ccur:IAR63_15535"/>
<name>A0A7H0EZL3_9CYAN</name>
<dbReference type="Proteomes" id="UP000516013">
    <property type="component" value="Chromosome"/>
</dbReference>
<evidence type="ECO:0000313" key="1">
    <source>
        <dbReference type="EMBL" id="QNP29229.1"/>
    </source>
</evidence>
<organism evidence="1 2">
    <name type="scientific">Cylindrospermopsis curvispora GIHE-G1</name>
    <dbReference type="NCBI Taxonomy" id="2666332"/>
    <lineage>
        <taxon>Bacteria</taxon>
        <taxon>Bacillati</taxon>
        <taxon>Cyanobacteriota</taxon>
        <taxon>Cyanophyceae</taxon>
        <taxon>Nostocales</taxon>
        <taxon>Aphanizomenonaceae</taxon>
        <taxon>Cylindrospermopsis</taxon>
    </lineage>
</organism>
<dbReference type="AlphaFoldDB" id="A0A7H0EZL3"/>
<reference evidence="1 2" key="1">
    <citation type="submission" date="2020-08" db="EMBL/GenBank/DDBJ databases">
        <title>Complete genome sequence of Raphidiopsis curvispora isolated from drinking water reservoir in South Korea.</title>
        <authorList>
            <person name="Jeong J."/>
        </authorList>
    </citation>
    <scope>NUCLEOTIDE SEQUENCE [LARGE SCALE GENOMIC DNA]</scope>
    <source>
        <strain evidence="1 2">GIHE-G1</strain>
    </source>
</reference>
<sequence length="367" mass="41470">MSLLNSQSHQLTSEIGTRLKEVLLDIVENVEISADFSIRHPNYEPWEMPTDMLSRIQALPKHIQEKYIILQLRGFLYSIYYNGSIQKSQALGDGNKHQQLDLENNSFAGVSMEFYLQLDKANKGEGYFDSGWSVLREETDGSVAVTKGGLRLHIQRDKHLPEYEKSAVVGDVVSILMPKNLVQNGFYMAVGNAGLQREEAMVRIYFNVTPEGAVAVMAGLTEKLNEMGIPFSFKTLYNSADYQRYDSGVLYFGKQDYKLVRQVVSDVYQQNQSVFKQETPLFTLELAPGLGLAEEPDKKFGSEESFGMNRCQIIAHGLLMAWQQEDNSAVGRINAISEQFSGLGIDWQRPYLNADSEDIYQKLELAD</sequence>
<dbReference type="Pfam" id="PF17914">
    <property type="entry name" value="HopA1"/>
    <property type="match status" value="1"/>
</dbReference>
<evidence type="ECO:0000313" key="2">
    <source>
        <dbReference type="Proteomes" id="UP000516013"/>
    </source>
</evidence>
<proteinExistence type="predicted"/>
<gene>
    <name evidence="1" type="ORF">IAR63_15535</name>
</gene>
<accession>A0A7H0EZL3</accession>
<dbReference type="EMBL" id="CP060822">
    <property type="protein sequence ID" value="QNP29229.1"/>
    <property type="molecule type" value="Genomic_DNA"/>
</dbReference>
<dbReference type="InterPro" id="IPR040871">
    <property type="entry name" value="HopA1"/>
</dbReference>
<dbReference type="RefSeq" id="WP_057178057.1">
    <property type="nucleotide sequence ID" value="NZ_CP060822.1"/>
</dbReference>
<keyword evidence="2" id="KW-1185">Reference proteome</keyword>